<dbReference type="Proteomes" id="UP001151760">
    <property type="component" value="Unassembled WGS sequence"/>
</dbReference>
<dbReference type="EMBL" id="BQNB010017093">
    <property type="protein sequence ID" value="GJT59259.1"/>
    <property type="molecule type" value="Genomic_DNA"/>
</dbReference>
<sequence>MLVVARRVRLEVAAESTAGVLCRMRMSTSTLRSRRRQSQSRPQLAPCTVCSESAATYSMFSGESHSSSSVVKLNL</sequence>
<comment type="caution">
    <text evidence="1">The sequence shown here is derived from an EMBL/GenBank/DDBJ whole genome shotgun (WGS) entry which is preliminary data.</text>
</comment>
<evidence type="ECO:0008006" key="3">
    <source>
        <dbReference type="Google" id="ProtNLM"/>
    </source>
</evidence>
<organism evidence="1 2">
    <name type="scientific">Tanacetum coccineum</name>
    <dbReference type="NCBI Taxonomy" id="301880"/>
    <lineage>
        <taxon>Eukaryota</taxon>
        <taxon>Viridiplantae</taxon>
        <taxon>Streptophyta</taxon>
        <taxon>Embryophyta</taxon>
        <taxon>Tracheophyta</taxon>
        <taxon>Spermatophyta</taxon>
        <taxon>Magnoliopsida</taxon>
        <taxon>eudicotyledons</taxon>
        <taxon>Gunneridae</taxon>
        <taxon>Pentapetalae</taxon>
        <taxon>asterids</taxon>
        <taxon>campanulids</taxon>
        <taxon>Asterales</taxon>
        <taxon>Asteraceae</taxon>
        <taxon>Asteroideae</taxon>
        <taxon>Anthemideae</taxon>
        <taxon>Anthemidinae</taxon>
        <taxon>Tanacetum</taxon>
    </lineage>
</organism>
<evidence type="ECO:0000313" key="1">
    <source>
        <dbReference type="EMBL" id="GJT59259.1"/>
    </source>
</evidence>
<proteinExistence type="predicted"/>
<reference evidence="1" key="1">
    <citation type="journal article" date="2022" name="Int. J. Mol. Sci.">
        <title>Draft Genome of Tanacetum Coccineum: Genomic Comparison of Closely Related Tanacetum-Family Plants.</title>
        <authorList>
            <person name="Yamashiro T."/>
            <person name="Shiraishi A."/>
            <person name="Nakayama K."/>
            <person name="Satake H."/>
        </authorList>
    </citation>
    <scope>NUCLEOTIDE SEQUENCE</scope>
</reference>
<evidence type="ECO:0000313" key="2">
    <source>
        <dbReference type="Proteomes" id="UP001151760"/>
    </source>
</evidence>
<reference evidence="1" key="2">
    <citation type="submission" date="2022-01" db="EMBL/GenBank/DDBJ databases">
        <authorList>
            <person name="Yamashiro T."/>
            <person name="Shiraishi A."/>
            <person name="Satake H."/>
            <person name="Nakayama K."/>
        </authorList>
    </citation>
    <scope>NUCLEOTIDE SEQUENCE</scope>
</reference>
<keyword evidence="2" id="KW-1185">Reference proteome</keyword>
<gene>
    <name evidence="1" type="ORF">Tco_1002792</name>
</gene>
<name>A0ABQ5F870_9ASTR</name>
<accession>A0ABQ5F870</accession>
<protein>
    <recommendedName>
        <fullName evidence="3">Secreted protein</fullName>
    </recommendedName>
</protein>